<dbReference type="Gene3D" id="3.10.180.10">
    <property type="entry name" value="2,3-Dihydroxybiphenyl 1,2-Dioxygenase, domain 1"/>
    <property type="match status" value="1"/>
</dbReference>
<dbReference type="InterPro" id="IPR004360">
    <property type="entry name" value="Glyas_Fos-R_dOase_dom"/>
</dbReference>
<proteinExistence type="predicted"/>
<dbReference type="Proteomes" id="UP001596058">
    <property type="component" value="Unassembled WGS sequence"/>
</dbReference>
<evidence type="ECO:0000259" key="1">
    <source>
        <dbReference type="PROSITE" id="PS51819"/>
    </source>
</evidence>
<evidence type="ECO:0000313" key="3">
    <source>
        <dbReference type="Proteomes" id="UP001596058"/>
    </source>
</evidence>
<dbReference type="SUPFAM" id="SSF54593">
    <property type="entry name" value="Glyoxalase/Bleomycin resistance protein/Dihydroxybiphenyl dioxygenase"/>
    <property type="match status" value="1"/>
</dbReference>
<reference evidence="3" key="1">
    <citation type="journal article" date="2019" name="Int. J. Syst. Evol. Microbiol.">
        <title>The Global Catalogue of Microorganisms (GCM) 10K type strain sequencing project: providing services to taxonomists for standard genome sequencing and annotation.</title>
        <authorList>
            <consortium name="The Broad Institute Genomics Platform"/>
            <consortium name="The Broad Institute Genome Sequencing Center for Infectious Disease"/>
            <person name="Wu L."/>
            <person name="Ma J."/>
        </authorList>
    </citation>
    <scope>NUCLEOTIDE SEQUENCE [LARGE SCALE GENOMIC DNA]</scope>
    <source>
        <strain evidence="3">CCUG 53903</strain>
    </source>
</reference>
<feature type="domain" description="VOC" evidence="1">
    <location>
        <begin position="4"/>
        <end position="121"/>
    </location>
</feature>
<dbReference type="RefSeq" id="WP_379521607.1">
    <property type="nucleotide sequence ID" value="NZ_JBHSPA010000073.1"/>
</dbReference>
<comment type="caution">
    <text evidence="2">The sequence shown here is derived from an EMBL/GenBank/DDBJ whole genome shotgun (WGS) entry which is preliminary data.</text>
</comment>
<evidence type="ECO:0000313" key="2">
    <source>
        <dbReference type="EMBL" id="MFC5832153.1"/>
    </source>
</evidence>
<protein>
    <submittedName>
        <fullName evidence="2">VOC family protein</fullName>
    </submittedName>
</protein>
<keyword evidence="3" id="KW-1185">Reference proteome</keyword>
<organism evidence="2 3">
    <name type="scientific">Nonomuraea insulae</name>
    <dbReference type="NCBI Taxonomy" id="1616787"/>
    <lineage>
        <taxon>Bacteria</taxon>
        <taxon>Bacillati</taxon>
        <taxon>Actinomycetota</taxon>
        <taxon>Actinomycetes</taxon>
        <taxon>Streptosporangiales</taxon>
        <taxon>Streptosporangiaceae</taxon>
        <taxon>Nonomuraea</taxon>
    </lineage>
</organism>
<accession>A0ABW1D2M2</accession>
<gene>
    <name evidence="2" type="ORF">ACFPZ3_50605</name>
</gene>
<dbReference type="InterPro" id="IPR037523">
    <property type="entry name" value="VOC_core"/>
</dbReference>
<dbReference type="InterPro" id="IPR029068">
    <property type="entry name" value="Glyas_Bleomycin-R_OHBP_Dase"/>
</dbReference>
<dbReference type="PROSITE" id="PS51819">
    <property type="entry name" value="VOC"/>
    <property type="match status" value="1"/>
</dbReference>
<dbReference type="Pfam" id="PF00903">
    <property type="entry name" value="Glyoxalase"/>
    <property type="match status" value="1"/>
</dbReference>
<dbReference type="EMBL" id="JBHSPA010000073">
    <property type="protein sequence ID" value="MFC5832153.1"/>
    <property type="molecule type" value="Genomic_DNA"/>
</dbReference>
<name>A0ABW1D2M2_9ACTN</name>
<sequence length="129" mass="14378">MSVQLNHTIVPARDRDATAAFFVEVLGLKPAPVYGPFRVVSLGNDVSLDVVQAGDDLPSQHYAFLVGEDEFDQIWGRIKERGLTYYADPHHQRRGQINTNDGGRGLYWSDPNGHNLEILTVPYGGWKQG</sequence>
<dbReference type="CDD" id="cd08351">
    <property type="entry name" value="ChaP_like"/>
    <property type="match status" value="1"/>
</dbReference>